<dbReference type="Pfam" id="PF18922">
    <property type="entry name" value="DUF5672"/>
    <property type="match status" value="1"/>
</dbReference>
<feature type="domain" description="DUF5672" evidence="1">
    <location>
        <begin position="4"/>
        <end position="134"/>
    </location>
</feature>
<organism evidence="2">
    <name type="scientific">Kingella negevensis</name>
    <dbReference type="NCBI Taxonomy" id="1522312"/>
    <lineage>
        <taxon>Bacteria</taxon>
        <taxon>Pseudomonadati</taxon>
        <taxon>Pseudomonadota</taxon>
        <taxon>Betaproteobacteria</taxon>
        <taxon>Neisseriales</taxon>
        <taxon>Neisseriaceae</taxon>
        <taxon>Kingella</taxon>
    </lineage>
</organism>
<dbReference type="EMBL" id="FXUV01000085">
    <property type="protein sequence ID" value="SMQ13622.1"/>
    <property type="molecule type" value="Genomic_DNA"/>
</dbReference>
<accession>A0A238HJM3</accession>
<reference evidence="4" key="2">
    <citation type="submission" date="2017-06" db="EMBL/GenBank/DDBJ databases">
        <authorList>
            <person name="Laurent S."/>
        </authorList>
    </citation>
    <scope>NUCLEOTIDE SEQUENCE [LARGE SCALE GENOMIC DNA]</scope>
</reference>
<reference evidence="2" key="1">
    <citation type="submission" date="2017-05" db="EMBL/GenBank/DDBJ databases">
        <authorList>
            <person name="Song R."/>
            <person name="Chenine A.L."/>
            <person name="Ruprecht R.M."/>
        </authorList>
    </citation>
    <scope>NUCLEOTIDE SEQUENCE</scope>
    <source>
        <strain evidence="2">Kingella_eburonensis</strain>
    </source>
</reference>
<sequence>MWRDDFFDYDYLGAPIPNYFCSIPKSPDSPLDMTGIDYWFAHPAPPDDTFFEPQNGGFSLRSKRLLDAPTELNLPASIKTTGSSTTEPIKIQYTHNNTLAEDLFLSVLHRKALEQHGLRFAPSSVALHFSCEYGQVWQRFAPQLNPTHILGAHFSSRIRLTSTHSVKTFTSYFPDKHSIETEFSLSRLNTLGYHIHIPKELNYTQTDLHFPAKYS</sequence>
<proteinExistence type="predicted"/>
<dbReference type="EMBL" id="FXUV02000020">
    <property type="protein sequence ID" value="SNB66808.1"/>
    <property type="molecule type" value="Genomic_DNA"/>
</dbReference>
<dbReference type="Proteomes" id="UP000215450">
    <property type="component" value="Unassembled WGS sequence"/>
</dbReference>
<dbReference type="AlphaFoldDB" id="A0A238HJM3"/>
<evidence type="ECO:0000313" key="4">
    <source>
        <dbReference type="Proteomes" id="UP000215450"/>
    </source>
</evidence>
<dbReference type="OrthoDB" id="7391526at2"/>
<reference evidence="3" key="3">
    <citation type="submission" date="2017-06" db="EMBL/GenBank/DDBJ databases">
        <authorList>
            <person name="Kim H.J."/>
            <person name="Triplett B.A."/>
        </authorList>
    </citation>
    <scope>NUCLEOTIDE SEQUENCE [LARGE SCALE GENOMIC DNA]</scope>
    <source>
        <strain evidence="3">Kingella_eburonensis</strain>
    </source>
</reference>
<evidence type="ECO:0000313" key="3">
    <source>
        <dbReference type="EMBL" id="SNB66808.1"/>
    </source>
</evidence>
<protein>
    <recommendedName>
        <fullName evidence="1">DUF5672 domain-containing protein</fullName>
    </recommendedName>
</protein>
<dbReference type="InterPro" id="IPR043729">
    <property type="entry name" value="DUF5672"/>
</dbReference>
<name>A0A238HJM3_9NEIS</name>
<gene>
    <name evidence="2" type="ORF">KEBURONENSIS_00689</name>
    <name evidence="3" type="ORF">KEBURONENSIS_01169</name>
</gene>
<keyword evidence="4" id="KW-1185">Reference proteome</keyword>
<evidence type="ECO:0000259" key="1">
    <source>
        <dbReference type="Pfam" id="PF18922"/>
    </source>
</evidence>
<evidence type="ECO:0000313" key="2">
    <source>
        <dbReference type="EMBL" id="SMQ13622.1"/>
    </source>
</evidence>
<dbReference type="STRING" id="1522312.GCA_900177895_02239"/>
<dbReference type="RefSeq" id="WP_143452795.1">
    <property type="nucleotide sequence ID" value="NZ_FXUV02000020.1"/>
</dbReference>